<comment type="subcellular location">
    <subcellularLocation>
        <location evidence="1">Membrane</location>
        <topology evidence="1">Multi-pass membrane protein</topology>
    </subcellularLocation>
</comment>
<feature type="transmembrane region" description="Helical" evidence="6">
    <location>
        <begin position="171"/>
        <end position="190"/>
    </location>
</feature>
<feature type="transmembrane region" description="Helical" evidence="6">
    <location>
        <begin position="315"/>
        <end position="337"/>
    </location>
</feature>
<keyword evidence="8" id="KW-1185">Reference proteome</keyword>
<dbReference type="PANTHER" id="PTHR19432">
    <property type="entry name" value="SUGAR TRANSPORTER"/>
    <property type="match status" value="1"/>
</dbReference>
<evidence type="ECO:0000256" key="1">
    <source>
        <dbReference type="ARBA" id="ARBA00004141"/>
    </source>
</evidence>
<comment type="caution">
    <text evidence="7">The sequence shown here is derived from an EMBL/GenBank/DDBJ whole genome shotgun (WGS) entry which is preliminary data.</text>
</comment>
<evidence type="ECO:0000256" key="6">
    <source>
        <dbReference type="SAM" id="Phobius"/>
    </source>
</evidence>
<sequence length="447" mass="48232">MSHSTEGDHTASVALQLADLDAAPPEFHCLLDGAEPQRRSRSYIICLVLGMAGRKPFIVAGSFGIVVALLGYAWSPDLAALWSGAGGGNFSSAILSQVSVSFFFLLLNVAIQPVQSALRALVVDKCDTSQQAQATAWASRISFVASMASYLAAASDLAGEFLIRTNQLQSLVNLSIVVIVSSVGVTCCVVSEGREKPPPRPEVREGMLDTWKMLSPHLRRIYLAQFFSWFAWFPVLVQITGFINTLSCASQTTAQRGDSRCQSLGASALFDQACVALAISITLPHLVQRLSSAPASPKYELLSARSHEPPSLELWVLRMVWLTSQVLFSILLCMTFFKSGTLATLAIALSGVCWCVTQWVPFVLANEEVIRIEDTRRLAALDSRTGLLLGAHNTFIASPQILASGISSLLFEVLKAAGISNPLNNILWVFSGSILSSSIAALLIWRL</sequence>
<gene>
    <name evidence="7" type="ORF">FJTKL_13503</name>
</gene>
<feature type="transmembrane region" description="Helical" evidence="6">
    <location>
        <begin position="221"/>
        <end position="243"/>
    </location>
</feature>
<feature type="transmembrane region" description="Helical" evidence="6">
    <location>
        <begin position="263"/>
        <end position="283"/>
    </location>
</feature>
<name>A0ABR4EA23_9PEZI</name>
<evidence type="ECO:0000313" key="8">
    <source>
        <dbReference type="Proteomes" id="UP001600888"/>
    </source>
</evidence>
<evidence type="ECO:0000256" key="2">
    <source>
        <dbReference type="ARBA" id="ARBA00022448"/>
    </source>
</evidence>
<keyword evidence="2" id="KW-0813">Transport</keyword>
<keyword evidence="5 6" id="KW-0472">Membrane</keyword>
<feature type="transmembrane region" description="Helical" evidence="6">
    <location>
        <begin position="426"/>
        <end position="445"/>
    </location>
</feature>
<evidence type="ECO:0000256" key="4">
    <source>
        <dbReference type="ARBA" id="ARBA00022989"/>
    </source>
</evidence>
<dbReference type="PANTHER" id="PTHR19432:SF35">
    <property type="entry name" value="SOLUTE CARRIER FAMILY 45 MEMBER 3 ISOFORM X1"/>
    <property type="match status" value="1"/>
</dbReference>
<evidence type="ECO:0000256" key="5">
    <source>
        <dbReference type="ARBA" id="ARBA00023136"/>
    </source>
</evidence>
<dbReference type="SUPFAM" id="SSF103473">
    <property type="entry name" value="MFS general substrate transporter"/>
    <property type="match status" value="1"/>
</dbReference>
<evidence type="ECO:0008006" key="9">
    <source>
        <dbReference type="Google" id="ProtNLM"/>
    </source>
</evidence>
<protein>
    <recommendedName>
        <fullName evidence="9">Sucrose transporter</fullName>
    </recommendedName>
</protein>
<keyword evidence="3 6" id="KW-0812">Transmembrane</keyword>
<evidence type="ECO:0000256" key="3">
    <source>
        <dbReference type="ARBA" id="ARBA00022692"/>
    </source>
</evidence>
<feature type="transmembrane region" description="Helical" evidence="6">
    <location>
        <begin position="94"/>
        <end position="111"/>
    </location>
</feature>
<reference evidence="7 8" key="1">
    <citation type="submission" date="2024-03" db="EMBL/GenBank/DDBJ databases">
        <title>A high-quality draft genome sequence of Diaporthe vaccinii, a causative agent of upright dieback and viscid rot disease in cranberry plants.</title>
        <authorList>
            <person name="Sarrasin M."/>
            <person name="Lang B.F."/>
            <person name="Burger G."/>
        </authorList>
    </citation>
    <scope>NUCLEOTIDE SEQUENCE [LARGE SCALE GENOMIC DNA]</scope>
    <source>
        <strain evidence="7 8">IS7</strain>
    </source>
</reference>
<feature type="transmembrane region" description="Helical" evidence="6">
    <location>
        <begin position="57"/>
        <end position="74"/>
    </location>
</feature>
<evidence type="ECO:0000313" key="7">
    <source>
        <dbReference type="EMBL" id="KAL2279293.1"/>
    </source>
</evidence>
<proteinExistence type="predicted"/>
<accession>A0ABR4EA23</accession>
<keyword evidence="4 6" id="KW-1133">Transmembrane helix</keyword>
<dbReference type="InterPro" id="IPR036259">
    <property type="entry name" value="MFS_trans_sf"/>
</dbReference>
<dbReference type="Proteomes" id="UP001600888">
    <property type="component" value="Unassembled WGS sequence"/>
</dbReference>
<feature type="transmembrane region" description="Helical" evidence="6">
    <location>
        <begin position="343"/>
        <end position="365"/>
    </location>
</feature>
<organism evidence="7 8">
    <name type="scientific">Diaporthe vaccinii</name>
    <dbReference type="NCBI Taxonomy" id="105482"/>
    <lineage>
        <taxon>Eukaryota</taxon>
        <taxon>Fungi</taxon>
        <taxon>Dikarya</taxon>
        <taxon>Ascomycota</taxon>
        <taxon>Pezizomycotina</taxon>
        <taxon>Sordariomycetes</taxon>
        <taxon>Sordariomycetidae</taxon>
        <taxon>Diaporthales</taxon>
        <taxon>Diaporthaceae</taxon>
        <taxon>Diaporthe</taxon>
        <taxon>Diaporthe eres species complex</taxon>
    </lineage>
</organism>
<dbReference type="EMBL" id="JBAWTH010000077">
    <property type="protein sequence ID" value="KAL2279293.1"/>
    <property type="molecule type" value="Genomic_DNA"/>
</dbReference>
<dbReference type="Gene3D" id="1.20.1250.20">
    <property type="entry name" value="MFS general substrate transporter like domains"/>
    <property type="match status" value="1"/>
</dbReference>